<feature type="compositionally biased region" description="Basic and acidic residues" evidence="1">
    <location>
        <begin position="65"/>
        <end position="76"/>
    </location>
</feature>
<name>A0ABN3P989_9ACTN</name>
<keyword evidence="3" id="KW-1185">Reference proteome</keyword>
<evidence type="ECO:0000313" key="2">
    <source>
        <dbReference type="EMBL" id="GAA2561972.1"/>
    </source>
</evidence>
<protein>
    <submittedName>
        <fullName evidence="2">Uncharacterized protein</fullName>
    </submittedName>
</protein>
<dbReference type="EMBL" id="BAAATM010000030">
    <property type="protein sequence ID" value="GAA2561972.1"/>
    <property type="molecule type" value="Genomic_DNA"/>
</dbReference>
<reference evidence="2 3" key="1">
    <citation type="journal article" date="2019" name="Int. J. Syst. Evol. Microbiol.">
        <title>The Global Catalogue of Microorganisms (GCM) 10K type strain sequencing project: providing services to taxonomists for standard genome sequencing and annotation.</title>
        <authorList>
            <consortium name="The Broad Institute Genomics Platform"/>
            <consortium name="The Broad Institute Genome Sequencing Center for Infectious Disease"/>
            <person name="Wu L."/>
            <person name="Ma J."/>
        </authorList>
    </citation>
    <scope>NUCLEOTIDE SEQUENCE [LARGE SCALE GENOMIC DNA]</scope>
    <source>
        <strain evidence="2 3">JCM 6924</strain>
    </source>
</reference>
<evidence type="ECO:0000256" key="1">
    <source>
        <dbReference type="SAM" id="MobiDB-lite"/>
    </source>
</evidence>
<proteinExistence type="predicted"/>
<feature type="region of interest" description="Disordered" evidence="1">
    <location>
        <begin position="65"/>
        <end position="84"/>
    </location>
</feature>
<organism evidence="2 3">
    <name type="scientific">Streptomyces levis</name>
    <dbReference type="NCBI Taxonomy" id="285566"/>
    <lineage>
        <taxon>Bacteria</taxon>
        <taxon>Bacillati</taxon>
        <taxon>Actinomycetota</taxon>
        <taxon>Actinomycetes</taxon>
        <taxon>Kitasatosporales</taxon>
        <taxon>Streptomycetaceae</taxon>
        <taxon>Streptomyces</taxon>
    </lineage>
</organism>
<sequence>MPPRYVLPAGHGSADPHRRSLSAPGHASVTRSRQAFRAPPVTRTSGSLGLPQAFDGNSRAFRELLEKTGGMHREKGSPGPPPFR</sequence>
<accession>A0ABN3P989</accession>
<gene>
    <name evidence="2" type="ORF">GCM10010423_75980</name>
</gene>
<evidence type="ECO:0000313" key="3">
    <source>
        <dbReference type="Proteomes" id="UP001501095"/>
    </source>
</evidence>
<feature type="region of interest" description="Disordered" evidence="1">
    <location>
        <begin position="1"/>
        <end position="55"/>
    </location>
</feature>
<comment type="caution">
    <text evidence="2">The sequence shown here is derived from an EMBL/GenBank/DDBJ whole genome shotgun (WGS) entry which is preliminary data.</text>
</comment>
<dbReference type="Proteomes" id="UP001501095">
    <property type="component" value="Unassembled WGS sequence"/>
</dbReference>